<comment type="caution">
    <text evidence="20">The sequence shown here is derived from an EMBL/GenBank/DDBJ whole genome shotgun (WGS) entry which is preliminary data.</text>
</comment>
<organism evidence="20 21">
    <name type="scientific">Actibacterium naphthalenivorans</name>
    <dbReference type="NCBI Taxonomy" id="1614693"/>
    <lineage>
        <taxon>Bacteria</taxon>
        <taxon>Pseudomonadati</taxon>
        <taxon>Pseudomonadota</taxon>
        <taxon>Alphaproteobacteria</taxon>
        <taxon>Rhodobacterales</taxon>
        <taxon>Roseobacteraceae</taxon>
        <taxon>Actibacterium</taxon>
    </lineage>
</organism>
<comment type="subcellular location">
    <subcellularLocation>
        <location evidence="1">Cell membrane</location>
        <topology evidence="1">Multi-pass membrane protein</topology>
    </subcellularLocation>
</comment>
<dbReference type="GO" id="GO:0003677">
    <property type="term" value="F:DNA binding"/>
    <property type="evidence" value="ECO:0007669"/>
    <property type="project" value="UniProtKB-KW"/>
</dbReference>
<dbReference type="GO" id="GO:0007059">
    <property type="term" value="P:chromosome segregation"/>
    <property type="evidence" value="ECO:0007669"/>
    <property type="project" value="UniProtKB-KW"/>
</dbReference>
<dbReference type="Pfam" id="PF09397">
    <property type="entry name" value="FtsK_gamma"/>
    <property type="match status" value="1"/>
</dbReference>
<evidence type="ECO:0000313" key="21">
    <source>
        <dbReference type="Proteomes" id="UP000585681"/>
    </source>
</evidence>
<keyword evidence="4" id="KW-1003">Cell membrane</keyword>
<comment type="similarity">
    <text evidence="2">Belongs to the FtsK/SpoIIIE/SftA family.</text>
</comment>
<dbReference type="EMBL" id="JACIEQ010000001">
    <property type="protein sequence ID" value="MBB4021821.1"/>
    <property type="molecule type" value="Genomic_DNA"/>
</dbReference>
<dbReference type="PROSITE" id="PS50901">
    <property type="entry name" value="FTSK"/>
    <property type="match status" value="1"/>
</dbReference>
<evidence type="ECO:0000313" key="20">
    <source>
        <dbReference type="EMBL" id="MBB4021821.1"/>
    </source>
</evidence>
<evidence type="ECO:0000256" key="18">
    <source>
        <dbReference type="SAM" id="Phobius"/>
    </source>
</evidence>
<feature type="transmembrane region" description="Helical" evidence="18">
    <location>
        <begin position="77"/>
        <end position="101"/>
    </location>
</feature>
<dbReference type="Proteomes" id="UP000585681">
    <property type="component" value="Unassembled WGS sequence"/>
</dbReference>
<dbReference type="InterPro" id="IPR003593">
    <property type="entry name" value="AAA+_ATPase"/>
</dbReference>
<feature type="domain" description="FtsK" evidence="19">
    <location>
        <begin position="584"/>
        <end position="803"/>
    </location>
</feature>
<evidence type="ECO:0000256" key="8">
    <source>
        <dbReference type="ARBA" id="ARBA00022829"/>
    </source>
</evidence>
<dbReference type="InterPro" id="IPR018541">
    <property type="entry name" value="Ftsk_gamma"/>
</dbReference>
<proteinExistence type="inferred from homology"/>
<evidence type="ECO:0000256" key="16">
    <source>
        <dbReference type="PROSITE-ProRule" id="PRU00289"/>
    </source>
</evidence>
<keyword evidence="5" id="KW-0132">Cell division</keyword>
<evidence type="ECO:0000256" key="3">
    <source>
        <dbReference type="ARBA" id="ARBA00020887"/>
    </source>
</evidence>
<feature type="transmembrane region" description="Helical" evidence="18">
    <location>
        <begin position="113"/>
        <end position="131"/>
    </location>
</feature>
<keyword evidence="12 18" id="KW-0472">Membrane</keyword>
<dbReference type="AlphaFoldDB" id="A0A840C797"/>
<evidence type="ECO:0000256" key="12">
    <source>
        <dbReference type="ARBA" id="ARBA00023136"/>
    </source>
</evidence>
<dbReference type="PANTHER" id="PTHR22683:SF41">
    <property type="entry name" value="DNA TRANSLOCASE FTSK"/>
    <property type="match status" value="1"/>
</dbReference>
<protein>
    <recommendedName>
        <fullName evidence="3">DNA translocase FtsK</fullName>
    </recommendedName>
</protein>
<keyword evidence="21" id="KW-1185">Reference proteome</keyword>
<keyword evidence="9 16" id="KW-0067">ATP-binding</keyword>
<gene>
    <name evidence="20" type="ORF">GGR17_001612</name>
</gene>
<keyword evidence="13" id="KW-0131">Cell cycle</keyword>
<dbReference type="PANTHER" id="PTHR22683">
    <property type="entry name" value="SPORULATION PROTEIN RELATED"/>
    <property type="match status" value="1"/>
</dbReference>
<dbReference type="SMART" id="SM00843">
    <property type="entry name" value="Ftsk_gamma"/>
    <property type="match status" value="1"/>
</dbReference>
<dbReference type="CDD" id="cd01127">
    <property type="entry name" value="TrwB_TraG_TraD_VirD4"/>
    <property type="match status" value="1"/>
</dbReference>
<evidence type="ECO:0000256" key="17">
    <source>
        <dbReference type="SAM" id="MobiDB-lite"/>
    </source>
</evidence>
<dbReference type="InterPro" id="IPR036388">
    <property type="entry name" value="WH-like_DNA-bd_sf"/>
</dbReference>
<dbReference type="GO" id="GO:0005524">
    <property type="term" value="F:ATP binding"/>
    <property type="evidence" value="ECO:0007669"/>
    <property type="project" value="UniProtKB-UniRule"/>
</dbReference>
<feature type="transmembrane region" description="Helical" evidence="18">
    <location>
        <begin position="28"/>
        <end position="48"/>
    </location>
</feature>
<evidence type="ECO:0000256" key="9">
    <source>
        <dbReference type="ARBA" id="ARBA00022840"/>
    </source>
</evidence>
<dbReference type="InterPro" id="IPR027417">
    <property type="entry name" value="P-loop_NTPase"/>
</dbReference>
<feature type="transmembrane region" description="Helical" evidence="18">
    <location>
        <begin position="193"/>
        <end position="213"/>
    </location>
</feature>
<comment type="function">
    <text evidence="14">Essential cell division protein that coordinates cell division and chromosome segregation. The N-terminus is involved in assembly of the cell-division machinery. The C-terminus functions as a DNA motor that moves dsDNA in an ATP-dependent manner towards the dif recombination site, which is located within the replication terminus region. Translocation stops specifically at Xer-dif sites, where FtsK interacts with the Xer recombinase, allowing activation of chromosome unlinking by recombination. FtsK orienting polar sequences (KOPS) guide the direction of DNA translocation. FtsK can remove proteins from DNA as it translocates, but translocation stops specifically at XerCD-dif site, thereby preventing removal of XerC and XerD from dif.</text>
</comment>
<keyword evidence="6 18" id="KW-0812">Transmembrane</keyword>
<dbReference type="InterPro" id="IPR025199">
    <property type="entry name" value="FtsK_4TM"/>
</dbReference>
<evidence type="ECO:0000256" key="7">
    <source>
        <dbReference type="ARBA" id="ARBA00022741"/>
    </source>
</evidence>
<evidence type="ECO:0000256" key="2">
    <source>
        <dbReference type="ARBA" id="ARBA00006474"/>
    </source>
</evidence>
<accession>A0A840C797</accession>
<dbReference type="GO" id="GO:0005886">
    <property type="term" value="C:plasma membrane"/>
    <property type="evidence" value="ECO:0007669"/>
    <property type="project" value="UniProtKB-SubCell"/>
</dbReference>
<feature type="binding site" evidence="16">
    <location>
        <begin position="601"/>
        <end position="608"/>
    </location>
    <ligand>
        <name>ATP</name>
        <dbReference type="ChEBI" id="CHEBI:30616"/>
    </ligand>
</feature>
<dbReference type="Gene3D" id="3.30.980.40">
    <property type="match status" value="1"/>
</dbReference>
<dbReference type="InterPro" id="IPR036390">
    <property type="entry name" value="WH_DNA-bd_sf"/>
</dbReference>
<dbReference type="Pfam" id="PF13491">
    <property type="entry name" value="FtsK_4TM"/>
    <property type="match status" value="1"/>
</dbReference>
<evidence type="ECO:0000256" key="5">
    <source>
        <dbReference type="ARBA" id="ARBA00022618"/>
    </source>
</evidence>
<dbReference type="Pfam" id="PF01580">
    <property type="entry name" value="FtsK_SpoIIIE"/>
    <property type="match status" value="1"/>
</dbReference>
<evidence type="ECO:0000256" key="14">
    <source>
        <dbReference type="ARBA" id="ARBA00024784"/>
    </source>
</evidence>
<evidence type="ECO:0000256" key="4">
    <source>
        <dbReference type="ARBA" id="ARBA00022475"/>
    </source>
</evidence>
<keyword evidence="7 16" id="KW-0547">Nucleotide-binding</keyword>
<evidence type="ECO:0000256" key="10">
    <source>
        <dbReference type="ARBA" id="ARBA00022989"/>
    </source>
</evidence>
<evidence type="ECO:0000256" key="15">
    <source>
        <dbReference type="ARBA" id="ARBA00025923"/>
    </source>
</evidence>
<evidence type="ECO:0000256" key="11">
    <source>
        <dbReference type="ARBA" id="ARBA00023125"/>
    </source>
</evidence>
<feature type="region of interest" description="Disordered" evidence="17">
    <location>
        <begin position="414"/>
        <end position="435"/>
    </location>
</feature>
<keyword evidence="10 18" id="KW-1133">Transmembrane helix</keyword>
<evidence type="ECO:0000259" key="19">
    <source>
        <dbReference type="PROSITE" id="PS50901"/>
    </source>
</evidence>
<dbReference type="InterPro" id="IPR002543">
    <property type="entry name" value="FtsK_dom"/>
</dbReference>
<comment type="subunit">
    <text evidence="15">Homohexamer. Forms a ring that surrounds DNA.</text>
</comment>
<dbReference type="InterPro" id="IPR050206">
    <property type="entry name" value="FtsK/SpoIIIE/SftA"/>
</dbReference>
<reference evidence="20" key="1">
    <citation type="submission" date="2020-08" db="EMBL/GenBank/DDBJ databases">
        <title>Genomic Encyclopedia of Type Strains, Phase IV (KMG-IV): sequencing the most valuable type-strain genomes for metagenomic binning, comparative biology and taxonomic classification.</title>
        <authorList>
            <person name="Goeker M."/>
        </authorList>
    </citation>
    <scope>NUCLEOTIDE SEQUENCE [LARGE SCALE GENOMIC DNA]</scope>
    <source>
        <strain evidence="20">DSM 105040</strain>
    </source>
</reference>
<name>A0A840C797_9RHOB</name>
<dbReference type="SUPFAM" id="SSF52540">
    <property type="entry name" value="P-loop containing nucleoside triphosphate hydrolases"/>
    <property type="match status" value="1"/>
</dbReference>
<evidence type="ECO:0000256" key="13">
    <source>
        <dbReference type="ARBA" id="ARBA00023306"/>
    </source>
</evidence>
<dbReference type="Gene3D" id="1.10.10.10">
    <property type="entry name" value="Winged helix-like DNA-binding domain superfamily/Winged helix DNA-binding domain"/>
    <property type="match status" value="1"/>
</dbReference>
<dbReference type="InterPro" id="IPR041027">
    <property type="entry name" value="FtsK_alpha"/>
</dbReference>
<dbReference type="RefSeq" id="WP_054540119.1">
    <property type="nucleotide sequence ID" value="NZ_JACIEQ010000001.1"/>
</dbReference>
<keyword evidence="8" id="KW-0159">Chromosome partition</keyword>
<evidence type="ECO:0000256" key="1">
    <source>
        <dbReference type="ARBA" id="ARBA00004651"/>
    </source>
</evidence>
<keyword evidence="11" id="KW-0238">DNA-binding</keyword>
<dbReference type="SUPFAM" id="SSF46785">
    <property type="entry name" value="Winged helix' DNA-binding domain"/>
    <property type="match status" value="1"/>
</dbReference>
<dbReference type="SMART" id="SM00382">
    <property type="entry name" value="AAA"/>
    <property type="match status" value="1"/>
</dbReference>
<dbReference type="Pfam" id="PF17854">
    <property type="entry name" value="FtsK_alpha"/>
    <property type="match status" value="1"/>
</dbReference>
<sequence>MASYQMKQRDPLFDANMQAAIERRGKELLGIALIVLAVMTAMLIASYVPEDPSWLSATDAPAANLLGRFGASIASPLHVIVGLGGWGLALVFGVWGVRFVLHRGEERAMGRVIFAPIAIALASVYAASLVPTPGWTHDFGMGGLFGETILGALVNIVPVSATLGLKLMAAVVFLAMIGMALFVLGFDRAELAALGRFMLVGAIMAYASLMTLLGRGASGAVHGARALQARHHARKQEQAALRMAHAAEPVVHRAPMPQAPAPIAGPREKTGLLARVPSLLKRAPDPEPELVEPILPEGAEGAEPMSEERIKARIADVIRSRVRQAPPLHAARAEPPVQAPRIEPVLQGASNPAAAAIARRRGPQPLIIDTPSRMPPPPQALTVAPEPELEPEIFDDEPAYDAAAYDLPVAQPRKVVQHPPKKPAQPSRQARAEAQPALRFDDQAGTEYEHPPLSLLTNPVSVERHHLSDEALEENARMLENVLDDYGVKGEIVSVRPGPVVTMYELEPAPGLKASRVIGLADDIARSMSALSARVSTVPGRSVIGIELPNVNREKVVLREILSARDFGDSNMRLPLALGKDIGGDPVVANLAKMPHLLIAGTTGSGKSVAINTMILSLLYKLSPEECRLIMIDPKMLELSVYDGIPHLLSPVVTDPKKAVVALKWVVGEMEERYRKMSKMGVRNIDGYNGRVRDALAKGEMFNRTVQTGFDDETGDPIFETEEFAPEAIPYIVVIVDEMADLMMVAGKEIEACIQRLAQMARASGIHLIMATQRPSVDVITGTIKANFPTRISFQVTSKIDSRTILGEQGAEQLLGMGDMLYMAGGSKITRVHGPFVSDEEVEEIVTYLKSYGPPEYMSGVVDGPDEGKESDIDMVLGLGGGNDLEDALYDTAVAIVLKDRKCSTSYIQRKLAIGYNKAARLVEQMEEEGVVSPANHVGKREILVPEQQ</sequence>
<dbReference type="Gene3D" id="3.40.50.300">
    <property type="entry name" value="P-loop containing nucleotide triphosphate hydrolases"/>
    <property type="match status" value="1"/>
</dbReference>
<evidence type="ECO:0000256" key="6">
    <source>
        <dbReference type="ARBA" id="ARBA00022692"/>
    </source>
</evidence>
<dbReference type="GO" id="GO:0051301">
    <property type="term" value="P:cell division"/>
    <property type="evidence" value="ECO:0007669"/>
    <property type="project" value="UniProtKB-KW"/>
</dbReference>
<feature type="transmembrane region" description="Helical" evidence="18">
    <location>
        <begin position="167"/>
        <end position="186"/>
    </location>
</feature>